<dbReference type="PANTHER" id="PTHR12592">
    <property type="entry name" value="ATP-DEPENDENT (S)-NAD(P)H-HYDRATE DEHYDRATASE FAMILY MEMBER"/>
    <property type="match status" value="1"/>
</dbReference>
<evidence type="ECO:0000256" key="10">
    <source>
        <dbReference type="ARBA" id="ARBA00023027"/>
    </source>
</evidence>
<comment type="cofactor">
    <cofactor evidence="18 19">
        <name>K(+)</name>
        <dbReference type="ChEBI" id="CHEBI:29103"/>
    </cofactor>
    <text evidence="18 19">Binds 1 potassium ion per subunit.</text>
</comment>
<feature type="binding site" evidence="17">
    <location>
        <position position="460"/>
    </location>
    <ligand>
        <name>(6S)-NADPHX</name>
        <dbReference type="ChEBI" id="CHEBI:64076"/>
    </ligand>
</feature>
<dbReference type="Gene3D" id="3.40.1190.20">
    <property type="match status" value="1"/>
</dbReference>
<dbReference type="EC" id="4.2.1.136" evidence="19"/>
<feature type="binding site" evidence="18">
    <location>
        <begin position="61"/>
        <end position="65"/>
    </location>
    <ligand>
        <name>(6S)-NADPHX</name>
        <dbReference type="ChEBI" id="CHEBI:64076"/>
    </ligand>
</feature>
<comment type="similarity">
    <text evidence="3 19">In the N-terminal section; belongs to the NnrE/AIBP family.</text>
</comment>
<comment type="subunit">
    <text evidence="17">Homotetramer.</text>
</comment>
<comment type="cofactor">
    <cofactor evidence="17">
        <name>Mg(2+)</name>
        <dbReference type="ChEBI" id="CHEBI:18420"/>
    </cofactor>
</comment>
<evidence type="ECO:0000259" key="21">
    <source>
        <dbReference type="PROSITE" id="PS51385"/>
    </source>
</evidence>
<dbReference type="InterPro" id="IPR004443">
    <property type="entry name" value="YjeF_N_dom"/>
</dbReference>
<dbReference type="PROSITE" id="PS51385">
    <property type="entry name" value="YJEF_N"/>
    <property type="match status" value="1"/>
</dbReference>
<dbReference type="GO" id="GO:0046496">
    <property type="term" value="P:nicotinamide nucleotide metabolic process"/>
    <property type="evidence" value="ECO:0007669"/>
    <property type="project" value="UniProtKB-UniRule"/>
</dbReference>
<feature type="binding site" evidence="18">
    <location>
        <position position="172"/>
    </location>
    <ligand>
        <name>K(+)</name>
        <dbReference type="ChEBI" id="CHEBI:29103"/>
    </ligand>
</feature>
<comment type="catalytic activity">
    <reaction evidence="16 17 19">
        <text>(6S)-NADPHX + ADP = AMP + phosphate + NADPH + H(+)</text>
        <dbReference type="Rhea" id="RHEA:32235"/>
        <dbReference type="ChEBI" id="CHEBI:15378"/>
        <dbReference type="ChEBI" id="CHEBI:43474"/>
        <dbReference type="ChEBI" id="CHEBI:57783"/>
        <dbReference type="ChEBI" id="CHEBI:64076"/>
        <dbReference type="ChEBI" id="CHEBI:456215"/>
        <dbReference type="ChEBI" id="CHEBI:456216"/>
        <dbReference type="EC" id="4.2.1.136"/>
    </reaction>
</comment>
<evidence type="ECO:0000256" key="19">
    <source>
        <dbReference type="PIRNR" id="PIRNR017184"/>
    </source>
</evidence>
<dbReference type="NCBIfam" id="TIGR00196">
    <property type="entry name" value="yjeF_cterm"/>
    <property type="match status" value="1"/>
</dbReference>
<proteinExistence type="inferred from homology"/>
<evidence type="ECO:0000256" key="4">
    <source>
        <dbReference type="ARBA" id="ARBA00009524"/>
    </source>
</evidence>
<feature type="domain" description="YjeF C-terminal" evidence="20">
    <location>
        <begin position="236"/>
        <end position="519"/>
    </location>
</feature>
<dbReference type="GO" id="GO:0005524">
    <property type="term" value="F:ATP binding"/>
    <property type="evidence" value="ECO:0007669"/>
    <property type="project" value="UniProtKB-UniRule"/>
</dbReference>
<dbReference type="NCBIfam" id="TIGR00197">
    <property type="entry name" value="yjeF_nterm"/>
    <property type="match status" value="1"/>
</dbReference>
<feature type="binding site" evidence="18">
    <location>
        <begin position="137"/>
        <end position="143"/>
    </location>
    <ligand>
        <name>(6S)-NADPHX</name>
        <dbReference type="ChEBI" id="CHEBI:64076"/>
    </ligand>
</feature>
<comment type="similarity">
    <text evidence="18">Belongs to the NnrE/AIBP family.</text>
</comment>
<evidence type="ECO:0000256" key="11">
    <source>
        <dbReference type="ARBA" id="ARBA00023235"/>
    </source>
</evidence>
<feature type="binding site" evidence="17">
    <location>
        <position position="342"/>
    </location>
    <ligand>
        <name>(6S)-NADPHX</name>
        <dbReference type="ChEBI" id="CHEBI:64076"/>
    </ligand>
</feature>
<evidence type="ECO:0000256" key="9">
    <source>
        <dbReference type="ARBA" id="ARBA00022958"/>
    </source>
</evidence>
<feature type="binding site" evidence="17">
    <location>
        <begin position="430"/>
        <end position="434"/>
    </location>
    <ligand>
        <name>AMP</name>
        <dbReference type="ChEBI" id="CHEBI:456215"/>
    </ligand>
</feature>
<dbReference type="InterPro" id="IPR000631">
    <property type="entry name" value="CARKD"/>
</dbReference>
<evidence type="ECO:0000256" key="14">
    <source>
        <dbReference type="ARBA" id="ARBA00025153"/>
    </source>
</evidence>
<evidence type="ECO:0000313" key="23">
    <source>
        <dbReference type="Proteomes" id="UP000319771"/>
    </source>
</evidence>
<feature type="binding site" evidence="18">
    <location>
        <position position="62"/>
    </location>
    <ligand>
        <name>K(+)</name>
        <dbReference type="ChEBI" id="CHEBI:29103"/>
    </ligand>
</feature>
<evidence type="ECO:0000256" key="2">
    <source>
        <dbReference type="ARBA" id="ARBA00000909"/>
    </source>
</evidence>
<keyword evidence="7 17" id="KW-0067">ATP-binding</keyword>
<evidence type="ECO:0000256" key="3">
    <source>
        <dbReference type="ARBA" id="ARBA00006001"/>
    </source>
</evidence>
<evidence type="ECO:0000256" key="12">
    <source>
        <dbReference type="ARBA" id="ARBA00023239"/>
    </source>
</evidence>
<evidence type="ECO:0000256" key="18">
    <source>
        <dbReference type="HAMAP-Rule" id="MF_01966"/>
    </source>
</evidence>
<keyword evidence="5 18" id="KW-0479">Metal-binding</keyword>
<keyword evidence="6 17" id="KW-0547">Nucleotide-binding</keyword>
<dbReference type="Gene3D" id="3.40.50.10260">
    <property type="entry name" value="YjeF N-terminal domain"/>
    <property type="match status" value="1"/>
</dbReference>
<comment type="caution">
    <text evidence="22">The sequence shown here is derived from an EMBL/GenBank/DDBJ whole genome shotgun (WGS) entry which is preliminary data.</text>
</comment>
<feature type="binding site" evidence="17">
    <location>
        <position position="393"/>
    </location>
    <ligand>
        <name>(6S)-NADPHX</name>
        <dbReference type="ChEBI" id="CHEBI:64076"/>
    </ligand>
</feature>
<dbReference type="PANTHER" id="PTHR12592:SF0">
    <property type="entry name" value="ATP-DEPENDENT (S)-NAD(P)H-HYDRATE DEHYDRATASE"/>
    <property type="match status" value="1"/>
</dbReference>
<dbReference type="GO" id="GO:0052855">
    <property type="term" value="F:ADP-dependent NAD(P)H-hydrate dehydratase activity"/>
    <property type="evidence" value="ECO:0007669"/>
    <property type="project" value="UniProtKB-UniRule"/>
</dbReference>
<dbReference type="EMBL" id="VBPB01000115">
    <property type="protein sequence ID" value="TMQ72249.1"/>
    <property type="molecule type" value="Genomic_DNA"/>
</dbReference>
<keyword evidence="10 17" id="KW-0520">NAD</keyword>
<dbReference type="Proteomes" id="UP000319771">
    <property type="component" value="Unassembled WGS sequence"/>
</dbReference>
<evidence type="ECO:0000256" key="5">
    <source>
        <dbReference type="ARBA" id="ARBA00022723"/>
    </source>
</evidence>
<dbReference type="HAMAP" id="MF_01966">
    <property type="entry name" value="NADHX_epimerase"/>
    <property type="match status" value="1"/>
</dbReference>
<comment type="function">
    <text evidence="14 19">Bifunctional enzyme that catalyzes the epimerization of the S- and R-forms of NAD(P)HX and the dehydration of the S-form of NAD(P)HX at the expense of ADP, which is converted to AMP. This allows the repair of both epimers of NAD(P)HX, a damaged form of NAD(P)H that is a result of enzymatic or heat-dependent hydration.</text>
</comment>
<feature type="binding site" evidence="17">
    <location>
        <position position="271"/>
    </location>
    <ligand>
        <name>(6S)-NADPHX</name>
        <dbReference type="ChEBI" id="CHEBI:64076"/>
    </ligand>
</feature>
<dbReference type="Pfam" id="PF01256">
    <property type="entry name" value="Carb_kinase"/>
    <property type="match status" value="1"/>
</dbReference>
<feature type="binding site" evidence="18">
    <location>
        <position position="169"/>
    </location>
    <ligand>
        <name>(6S)-NADPHX</name>
        <dbReference type="ChEBI" id="CHEBI:64076"/>
    </ligand>
</feature>
<accession>A0A538U945</accession>
<dbReference type="CDD" id="cd01171">
    <property type="entry name" value="YXKO-related"/>
    <property type="match status" value="1"/>
</dbReference>
<keyword evidence="9 18" id="KW-0630">Potassium</keyword>
<comment type="caution">
    <text evidence="18">Lacks conserved residue(s) required for the propagation of feature annotation.</text>
</comment>
<comment type="catalytic activity">
    <reaction evidence="15 17 19">
        <text>(6S)-NADHX + ADP = AMP + phosphate + NADH + H(+)</text>
        <dbReference type="Rhea" id="RHEA:32223"/>
        <dbReference type="ChEBI" id="CHEBI:15378"/>
        <dbReference type="ChEBI" id="CHEBI:43474"/>
        <dbReference type="ChEBI" id="CHEBI:57945"/>
        <dbReference type="ChEBI" id="CHEBI:64074"/>
        <dbReference type="ChEBI" id="CHEBI:456215"/>
        <dbReference type="ChEBI" id="CHEBI:456216"/>
        <dbReference type="EC" id="4.2.1.136"/>
    </reaction>
</comment>
<evidence type="ECO:0000313" key="22">
    <source>
        <dbReference type="EMBL" id="TMQ72249.1"/>
    </source>
</evidence>
<dbReference type="InterPro" id="IPR017953">
    <property type="entry name" value="Carbohydrate_kinase_pred_CS"/>
</dbReference>
<sequence>MTLPLVTAEEMRLLDRTAMARGIASGEQMMERAGAGAVEAMERRYGPTLGLRVLVLCGTGNNGGDGLVAARHLRARGAEVHLGLLGDPARMRGEALVHLERLTATGFTVASITHADELERLVGSRGRWDFGVDALLGTGARGEPEGLLAVGVEVFRRLDETGTRIVALDLPTGVDADTGVIARRAVRADLTATFGCPKRGNLLYPGRAFTGTLEVVDLGLTDELIAASALPVSLATAPDMATLLPARDPRAHKGSVGRVLVAGGAVGLTGAVALAAHAATRAGAGYVQAAIPRSLNDVLAVKLTEEMTLPSPETAERTLALAALEPLLAHAAAADVVALGSGLSRHREAAELARRVVAECDRPLVIDADGLNAFAGNPEPLTRGPGARVLTPHLGEMARLTGVAVPALEARRIDAAREWAQRWRSVVVLKGAPTVTASPEGQATVNPTGNPGMATAGMGDVLTGVIAALVAQGLAPYDAARLGVYAHGLAGDLAAGERGQYGLSAGDVLESLPLALLALTRLRAGAARAAAAAPRPHAERLPTRSA</sequence>
<comment type="similarity">
    <text evidence="4 19">In the C-terminal section; belongs to the NnrD/CARKD family.</text>
</comment>
<evidence type="ECO:0000256" key="6">
    <source>
        <dbReference type="ARBA" id="ARBA00022741"/>
    </source>
</evidence>
<comment type="similarity">
    <text evidence="17">Belongs to the NnrD/CARKD family.</text>
</comment>
<organism evidence="22 23">
    <name type="scientific">Eiseniibacteriota bacterium</name>
    <dbReference type="NCBI Taxonomy" id="2212470"/>
    <lineage>
        <taxon>Bacteria</taxon>
        <taxon>Candidatus Eiseniibacteriota</taxon>
    </lineage>
</organism>
<keyword evidence="11 18" id="KW-0413">Isomerase</keyword>
<dbReference type="EC" id="5.1.99.6" evidence="19"/>
<feature type="domain" description="YjeF N-terminal" evidence="21">
    <location>
        <begin position="11"/>
        <end position="226"/>
    </location>
</feature>
<evidence type="ECO:0000256" key="16">
    <source>
        <dbReference type="ARBA" id="ARBA00049209"/>
    </source>
</evidence>
<dbReference type="GO" id="GO:0110051">
    <property type="term" value="P:metabolite repair"/>
    <property type="evidence" value="ECO:0007669"/>
    <property type="project" value="TreeGrafter"/>
</dbReference>
<keyword evidence="12 17" id="KW-0456">Lyase</keyword>
<evidence type="ECO:0000256" key="15">
    <source>
        <dbReference type="ARBA" id="ARBA00048238"/>
    </source>
</evidence>
<dbReference type="Pfam" id="PF03853">
    <property type="entry name" value="YjeF_N"/>
    <property type="match status" value="1"/>
</dbReference>
<name>A0A538U945_UNCEI</name>
<evidence type="ECO:0000259" key="20">
    <source>
        <dbReference type="PROSITE" id="PS51383"/>
    </source>
</evidence>
<dbReference type="InterPro" id="IPR030677">
    <property type="entry name" value="Nnr"/>
</dbReference>
<evidence type="ECO:0000256" key="8">
    <source>
        <dbReference type="ARBA" id="ARBA00022857"/>
    </source>
</evidence>
<dbReference type="AlphaFoldDB" id="A0A538U945"/>
<comment type="function">
    <text evidence="17">Catalyzes the dehydration of the S-form of NAD(P)HX at the expense of ADP, which is converted to AMP. Together with NAD(P)HX epimerase, which catalyzes the epimerization of the S- and R-forms, the enzyme allows the repair of both epimers of NAD(P)HX, a damaged form of NAD(P)H that is a result of enzymatic or heat-dependent hydration.</text>
</comment>
<dbReference type="GO" id="GO:0046872">
    <property type="term" value="F:metal ion binding"/>
    <property type="evidence" value="ECO:0007669"/>
    <property type="project" value="UniProtKB-UniRule"/>
</dbReference>
<keyword evidence="13" id="KW-0511">Multifunctional enzyme</keyword>
<feature type="binding site" evidence="18">
    <location>
        <position position="133"/>
    </location>
    <ligand>
        <name>K(+)</name>
        <dbReference type="ChEBI" id="CHEBI:29103"/>
    </ligand>
</feature>
<evidence type="ECO:0000256" key="17">
    <source>
        <dbReference type="HAMAP-Rule" id="MF_01965"/>
    </source>
</evidence>
<keyword evidence="8 17" id="KW-0521">NADP</keyword>
<dbReference type="SUPFAM" id="SSF64153">
    <property type="entry name" value="YjeF N-terminal domain-like"/>
    <property type="match status" value="1"/>
</dbReference>
<gene>
    <name evidence="18" type="primary">nnrE</name>
    <name evidence="17" type="synonym">nnrD</name>
    <name evidence="22" type="ORF">E6K81_08025</name>
</gene>
<evidence type="ECO:0000256" key="7">
    <source>
        <dbReference type="ARBA" id="ARBA00022840"/>
    </source>
</evidence>
<comment type="function">
    <text evidence="18">Catalyzes the epimerization of the S- and R-forms of NAD(P)HX, a damaged form of NAD(P)H that is a result of enzymatic or heat-dependent hydration. This is a prerequisite for the S-specific NAD(P)H-hydrate dehydratase to allow the repair of both epimers of NAD(P)HX.</text>
</comment>
<dbReference type="InterPro" id="IPR029056">
    <property type="entry name" value="Ribokinase-like"/>
</dbReference>
<dbReference type="InterPro" id="IPR036652">
    <property type="entry name" value="YjeF_N_dom_sf"/>
</dbReference>
<dbReference type="SUPFAM" id="SSF53613">
    <property type="entry name" value="Ribokinase-like"/>
    <property type="match status" value="1"/>
</dbReference>
<protein>
    <recommendedName>
        <fullName evidence="19">Bifunctional NAD(P)H-hydrate repair enzyme</fullName>
    </recommendedName>
    <alternativeName>
        <fullName evidence="19">Nicotinamide nucleotide repair protein</fullName>
    </alternativeName>
    <domain>
        <recommendedName>
            <fullName evidence="19">ADP-dependent (S)-NAD(P)H-hydrate dehydratase</fullName>
            <ecNumber evidence="19">4.2.1.136</ecNumber>
        </recommendedName>
        <alternativeName>
            <fullName evidence="19">ADP-dependent NAD(P)HX dehydratase</fullName>
        </alternativeName>
    </domain>
    <domain>
        <recommendedName>
            <fullName evidence="19">NAD(P)H-hydrate epimerase</fullName>
            <ecNumber evidence="19">5.1.99.6</ecNumber>
        </recommendedName>
    </domain>
</protein>
<comment type="catalytic activity">
    <reaction evidence="2 18 19">
        <text>(6R)-NADPHX = (6S)-NADPHX</text>
        <dbReference type="Rhea" id="RHEA:32227"/>
        <dbReference type="ChEBI" id="CHEBI:64076"/>
        <dbReference type="ChEBI" id="CHEBI:64077"/>
        <dbReference type="EC" id="5.1.99.6"/>
    </reaction>
</comment>
<evidence type="ECO:0000256" key="13">
    <source>
        <dbReference type="ARBA" id="ARBA00023268"/>
    </source>
</evidence>
<dbReference type="PROSITE" id="PS01050">
    <property type="entry name" value="YJEF_C_2"/>
    <property type="match status" value="1"/>
</dbReference>
<dbReference type="PIRSF" id="PIRSF017184">
    <property type="entry name" value="Nnr"/>
    <property type="match status" value="1"/>
</dbReference>
<dbReference type="GO" id="GO:0052856">
    <property type="term" value="F:NAD(P)HX epimerase activity"/>
    <property type="evidence" value="ECO:0007669"/>
    <property type="project" value="UniProtKB-UniRule"/>
</dbReference>
<reference evidence="22 23" key="1">
    <citation type="journal article" date="2019" name="Nat. Microbiol.">
        <title>Mediterranean grassland soil C-N compound turnover is dependent on rainfall and depth, and is mediated by genomically divergent microorganisms.</title>
        <authorList>
            <person name="Diamond S."/>
            <person name="Andeer P.F."/>
            <person name="Li Z."/>
            <person name="Crits-Christoph A."/>
            <person name="Burstein D."/>
            <person name="Anantharaman K."/>
            <person name="Lane K.R."/>
            <person name="Thomas B.C."/>
            <person name="Pan C."/>
            <person name="Northen T.R."/>
            <person name="Banfield J.F."/>
        </authorList>
    </citation>
    <scope>NUCLEOTIDE SEQUENCE [LARGE SCALE GENOMIC DNA]</scope>
    <source>
        <strain evidence="22">WS_11</strain>
    </source>
</reference>
<dbReference type="PROSITE" id="PS51383">
    <property type="entry name" value="YJEF_C_3"/>
    <property type="match status" value="1"/>
</dbReference>
<evidence type="ECO:0000256" key="1">
    <source>
        <dbReference type="ARBA" id="ARBA00000013"/>
    </source>
</evidence>
<comment type="catalytic activity">
    <reaction evidence="1 18 19">
        <text>(6R)-NADHX = (6S)-NADHX</text>
        <dbReference type="Rhea" id="RHEA:32215"/>
        <dbReference type="ChEBI" id="CHEBI:64074"/>
        <dbReference type="ChEBI" id="CHEBI:64075"/>
        <dbReference type="EC" id="5.1.99.6"/>
    </reaction>
</comment>
<feature type="binding site" evidence="17">
    <location>
        <position position="459"/>
    </location>
    <ligand>
        <name>AMP</name>
        <dbReference type="ChEBI" id="CHEBI:456215"/>
    </ligand>
</feature>
<dbReference type="HAMAP" id="MF_01965">
    <property type="entry name" value="NADHX_dehydratase"/>
    <property type="match status" value="1"/>
</dbReference>